<dbReference type="KEGG" id="shg:Sph21_0685"/>
<dbReference type="OrthoDB" id="5166556at2"/>
<dbReference type="PATRIC" id="fig|743722.3.peg.738"/>
<protein>
    <recommendedName>
        <fullName evidence="1">Transglutaminase-like domain-containing protein</fullName>
    </recommendedName>
</protein>
<evidence type="ECO:0000259" key="1">
    <source>
        <dbReference type="Pfam" id="PF01841"/>
    </source>
</evidence>
<dbReference type="SUPFAM" id="SSF54001">
    <property type="entry name" value="Cysteine proteinases"/>
    <property type="match status" value="1"/>
</dbReference>
<dbReference type="eggNOG" id="COG1305">
    <property type="taxonomic scope" value="Bacteria"/>
</dbReference>
<dbReference type="NCBIfam" id="NF047558">
    <property type="entry name" value="TPR_END_plus"/>
    <property type="match status" value="1"/>
</dbReference>
<gene>
    <name evidence="2" type="ordered locus">Sph21_0685</name>
</gene>
<dbReference type="Pfam" id="PF01841">
    <property type="entry name" value="Transglut_core"/>
    <property type="match status" value="1"/>
</dbReference>
<proteinExistence type="predicted"/>
<evidence type="ECO:0000313" key="2">
    <source>
        <dbReference type="EMBL" id="ADZ77264.1"/>
    </source>
</evidence>
<organism evidence="2">
    <name type="scientific">Sphingobacterium sp. (strain 21)</name>
    <dbReference type="NCBI Taxonomy" id="743722"/>
    <lineage>
        <taxon>Bacteria</taxon>
        <taxon>Pseudomonadati</taxon>
        <taxon>Bacteroidota</taxon>
        <taxon>Sphingobacteriia</taxon>
        <taxon>Sphingobacteriales</taxon>
        <taxon>Sphingobacteriaceae</taxon>
        <taxon>Sphingobacterium</taxon>
    </lineage>
</organism>
<dbReference type="InterPro" id="IPR002931">
    <property type="entry name" value="Transglutaminase-like"/>
</dbReference>
<dbReference type="HOGENOM" id="CLU_055114_0_0_10"/>
<dbReference type="EMBL" id="CP002584">
    <property type="protein sequence ID" value="ADZ77264.1"/>
    <property type="molecule type" value="Genomic_DNA"/>
</dbReference>
<sequence>MSLFGTGGVMSLNVFINKEIDVFKEGLRNAKPGQANLIFESILNVFLTLSTEERHAIKVEIVSVYLEFSEFWAKQGNVRETIKYLKEAIKFGSVDFDEIKNNPSFFKLLSLEEFVAFVTQCKLATSYKTILKQHLKYNDVEHKCFPSFTYVGIEDSELTELRNAMKLEKIAGQGNDIDKSFRIMHWLRSMVEHDGNTLPDIQGSSLEILRFARKQRLKLNCKYIATIFKDCLLAIGIRCRILICRPKNILKIDRDHHVINVVYSSDRKKWIWIDPVLAAYVVDEQKQLIGVFDVQQRLINDEYLDINSKANWNFRYYLSKEEYLNQYMSKNLYHLASPLHNGYSKEIDNDQKTLYVHLLPLGETSNEHVRAFDCVTNSQALFWEKPA</sequence>
<dbReference type="STRING" id="743722.Sph21_0685"/>
<feature type="domain" description="Transglutaminase-like" evidence="1">
    <location>
        <begin position="169"/>
        <end position="275"/>
    </location>
</feature>
<name>F4C9X4_SPHS2</name>
<accession>F4C9X4</accession>
<reference evidence="2" key="1">
    <citation type="submission" date="2011-03" db="EMBL/GenBank/DDBJ databases">
        <title>Complete sequence of Sphingobacterium sp. 21.</title>
        <authorList>
            <consortium name="US DOE Joint Genome Institute"/>
            <person name="Lucas S."/>
            <person name="Copeland A."/>
            <person name="Lapidus A."/>
            <person name="Cheng J.-F."/>
            <person name="Goodwin L."/>
            <person name="Pitluck S."/>
            <person name="Davenport K."/>
            <person name="Detter J.C."/>
            <person name="Han C."/>
            <person name="Tapia R."/>
            <person name="Land M."/>
            <person name="Hauser L."/>
            <person name="Kyrpides N."/>
            <person name="Ivanova N."/>
            <person name="Ovchinnikova G."/>
            <person name="Pagani I."/>
            <person name="Siebers A.K."/>
            <person name="Allgaier M."/>
            <person name="Thelen M.P."/>
            <person name="Hugenholtz P."/>
            <person name="Woyke T."/>
        </authorList>
    </citation>
    <scope>NUCLEOTIDE SEQUENCE</scope>
    <source>
        <strain evidence="2">21</strain>
    </source>
</reference>
<dbReference type="InterPro" id="IPR038765">
    <property type="entry name" value="Papain-like_cys_pep_sf"/>
</dbReference>
<dbReference type="AlphaFoldDB" id="F4C9X4"/>